<dbReference type="InterPro" id="IPR001509">
    <property type="entry name" value="Epimerase_deHydtase"/>
</dbReference>
<dbReference type="Proteomes" id="UP000253094">
    <property type="component" value="Unassembled WGS sequence"/>
</dbReference>
<dbReference type="CDD" id="cd08946">
    <property type="entry name" value="SDR_e"/>
    <property type="match status" value="1"/>
</dbReference>
<reference evidence="3 4" key="1">
    <citation type="submission" date="2018-06" db="EMBL/GenBank/DDBJ databases">
        <title>Sphaerisporangium craniellae sp. nov., isolated from a marine sponge in the South China Sea.</title>
        <authorList>
            <person name="Li L."/>
        </authorList>
    </citation>
    <scope>NUCLEOTIDE SEQUENCE [LARGE SCALE GENOMIC DNA]</scope>
    <source>
        <strain evidence="3 4">CCTCC AA 208026</strain>
    </source>
</reference>
<name>A0A367F2E4_9ACTN</name>
<dbReference type="EMBL" id="QOIL01000024">
    <property type="protein sequence ID" value="RCG24493.1"/>
    <property type="molecule type" value="Genomic_DNA"/>
</dbReference>
<organism evidence="3 4">
    <name type="scientific">Sphaerisporangium album</name>
    <dbReference type="NCBI Taxonomy" id="509200"/>
    <lineage>
        <taxon>Bacteria</taxon>
        <taxon>Bacillati</taxon>
        <taxon>Actinomycetota</taxon>
        <taxon>Actinomycetes</taxon>
        <taxon>Streptosporangiales</taxon>
        <taxon>Streptosporangiaceae</taxon>
        <taxon>Sphaerisporangium</taxon>
    </lineage>
</organism>
<evidence type="ECO:0000313" key="3">
    <source>
        <dbReference type="EMBL" id="RCG24493.1"/>
    </source>
</evidence>
<dbReference type="SUPFAM" id="SSF51735">
    <property type="entry name" value="NAD(P)-binding Rossmann-fold domains"/>
    <property type="match status" value="1"/>
</dbReference>
<dbReference type="AlphaFoldDB" id="A0A367F2E4"/>
<evidence type="ECO:0000313" key="4">
    <source>
        <dbReference type="Proteomes" id="UP000253094"/>
    </source>
</evidence>
<dbReference type="Pfam" id="PF01370">
    <property type="entry name" value="Epimerase"/>
    <property type="match status" value="1"/>
</dbReference>
<proteinExistence type="inferred from homology"/>
<comment type="caution">
    <text evidence="3">The sequence shown here is derived from an EMBL/GenBank/DDBJ whole genome shotgun (WGS) entry which is preliminary data.</text>
</comment>
<sequence length="315" mass="34292">MIAGKKILITGATGQVARPVAEALAKDNEVWCLGRFGDSGAERELRDLGIRTWRWDMAELTKEGLDGLPDDFTHVMHSAAHRGDGTDFDASVEINSVSAGRLMTHCHRAEAFLFVSSGAVYAPRSQEHLVREDDPLGGRMPWLPTYPVGKLAAEGAVRAFGATLGLPTIIARLNVAYGPHAHGGMPILLFRRMLAGEPVEVPLQGQNWCSPIHTDDIVRQVPLLWNATTVPARVVNWAGDDTVGIQDMLTYMAELTGAEPRFSPSEVYRATSAFDNTLRASLIGGCEVGWREGLRATLRAHFPHLVKESGDAVQH</sequence>
<keyword evidence="4" id="KW-1185">Reference proteome</keyword>
<dbReference type="PANTHER" id="PTHR43000">
    <property type="entry name" value="DTDP-D-GLUCOSE 4,6-DEHYDRATASE-RELATED"/>
    <property type="match status" value="1"/>
</dbReference>
<dbReference type="Gene3D" id="3.40.50.720">
    <property type="entry name" value="NAD(P)-binding Rossmann-like Domain"/>
    <property type="match status" value="1"/>
</dbReference>
<protein>
    <submittedName>
        <fullName evidence="3">NAD(P)-dependent oxidoreductase</fullName>
    </submittedName>
</protein>
<evidence type="ECO:0000259" key="2">
    <source>
        <dbReference type="Pfam" id="PF01370"/>
    </source>
</evidence>
<accession>A0A367F2E4</accession>
<dbReference type="InterPro" id="IPR036291">
    <property type="entry name" value="NAD(P)-bd_dom_sf"/>
</dbReference>
<gene>
    <name evidence="3" type="ORF">DQ384_33165</name>
</gene>
<dbReference type="RefSeq" id="WP_114032820.1">
    <property type="nucleotide sequence ID" value="NZ_QOIL01000024.1"/>
</dbReference>
<feature type="domain" description="NAD-dependent epimerase/dehydratase" evidence="2">
    <location>
        <begin position="7"/>
        <end position="223"/>
    </location>
</feature>
<evidence type="ECO:0000256" key="1">
    <source>
        <dbReference type="ARBA" id="ARBA00007637"/>
    </source>
</evidence>
<dbReference type="OrthoDB" id="9785845at2"/>
<comment type="similarity">
    <text evidence="1">Belongs to the NAD(P)-dependent epimerase/dehydratase family.</text>
</comment>